<dbReference type="InterPro" id="IPR020471">
    <property type="entry name" value="AKR"/>
</dbReference>
<dbReference type="EC" id="1.1.1.-" evidence="3"/>
<proteinExistence type="predicted"/>
<dbReference type="AlphaFoldDB" id="A0A3S4DKE9"/>
<evidence type="ECO:0000256" key="1">
    <source>
        <dbReference type="ARBA" id="ARBA00023002"/>
    </source>
</evidence>
<dbReference type="InterPro" id="IPR050523">
    <property type="entry name" value="AKR_Detox_Biosynth"/>
</dbReference>
<dbReference type="PRINTS" id="PR00069">
    <property type="entry name" value="ALDKETRDTASE"/>
</dbReference>
<protein>
    <submittedName>
        <fullName evidence="3">Putative aldo-keto reductase</fullName>
        <ecNumber evidence="3">1.1.1.-</ecNumber>
    </submittedName>
</protein>
<dbReference type="GO" id="GO:0005829">
    <property type="term" value="C:cytosol"/>
    <property type="evidence" value="ECO:0007669"/>
    <property type="project" value="UniProtKB-ARBA"/>
</dbReference>
<evidence type="ECO:0000313" key="3">
    <source>
        <dbReference type="EMBL" id="VDZ59555.1"/>
    </source>
</evidence>
<dbReference type="EMBL" id="LR134117">
    <property type="protein sequence ID" value="VDZ59555.1"/>
    <property type="molecule type" value="Genomic_DNA"/>
</dbReference>
<dbReference type="RefSeq" id="WP_004959894.1">
    <property type="nucleotide sequence ID" value="NZ_JAEKCK010000008.1"/>
</dbReference>
<dbReference type="Proteomes" id="UP000281391">
    <property type="component" value="Chromosome"/>
</dbReference>
<dbReference type="FunFam" id="3.20.20.100:FF:000004">
    <property type="entry name" value="Oxidoreductase, aldo/keto reductase"/>
    <property type="match status" value="1"/>
</dbReference>
<evidence type="ECO:0000313" key="4">
    <source>
        <dbReference type="Proteomes" id="UP000281391"/>
    </source>
</evidence>
<keyword evidence="1 3" id="KW-0560">Oxidoreductase</keyword>
<accession>A0A3S4DKE9</accession>
<dbReference type="Pfam" id="PF00248">
    <property type="entry name" value="Aldo_ket_red"/>
    <property type="match status" value="1"/>
</dbReference>
<evidence type="ECO:0000259" key="2">
    <source>
        <dbReference type="Pfam" id="PF00248"/>
    </source>
</evidence>
<gene>
    <name evidence="3" type="primary">iolS_2</name>
    <name evidence="3" type="ORF">NCTC11214_03114</name>
</gene>
<reference evidence="3 4" key="1">
    <citation type="submission" date="2018-12" db="EMBL/GenBank/DDBJ databases">
        <authorList>
            <consortium name="Pathogen Informatics"/>
        </authorList>
    </citation>
    <scope>NUCLEOTIDE SEQUENCE [LARGE SCALE GENOMIC DNA]</scope>
    <source>
        <strain evidence="3 4">NCTC11214</strain>
    </source>
</reference>
<name>A0A3S4DKE9_SEROD</name>
<dbReference type="Gene3D" id="3.20.20.100">
    <property type="entry name" value="NADP-dependent oxidoreductase domain"/>
    <property type="match status" value="1"/>
</dbReference>
<dbReference type="PANTHER" id="PTHR43364">
    <property type="entry name" value="NADH-SPECIFIC METHYLGLYOXAL REDUCTASE-RELATED"/>
    <property type="match status" value="1"/>
</dbReference>
<dbReference type="CDD" id="cd19081">
    <property type="entry name" value="AKR_AKR9C1"/>
    <property type="match status" value="1"/>
</dbReference>
<dbReference type="SUPFAM" id="SSF51430">
    <property type="entry name" value="NAD(P)-linked oxidoreductase"/>
    <property type="match status" value="1"/>
</dbReference>
<organism evidence="3 4">
    <name type="scientific">Serratia odorifera</name>
    <dbReference type="NCBI Taxonomy" id="618"/>
    <lineage>
        <taxon>Bacteria</taxon>
        <taxon>Pseudomonadati</taxon>
        <taxon>Pseudomonadota</taxon>
        <taxon>Gammaproteobacteria</taxon>
        <taxon>Enterobacterales</taxon>
        <taxon>Yersiniaceae</taxon>
        <taxon>Serratia</taxon>
    </lineage>
</organism>
<dbReference type="KEGG" id="sof:NCTC11214_03114"/>
<dbReference type="InterPro" id="IPR023210">
    <property type="entry name" value="NADP_OxRdtase_dom"/>
</dbReference>
<dbReference type="GO" id="GO:0016491">
    <property type="term" value="F:oxidoreductase activity"/>
    <property type="evidence" value="ECO:0007669"/>
    <property type="project" value="UniProtKB-KW"/>
</dbReference>
<dbReference type="InterPro" id="IPR036812">
    <property type="entry name" value="NAD(P)_OxRdtase_dom_sf"/>
</dbReference>
<feature type="domain" description="NADP-dependent oxidoreductase" evidence="2">
    <location>
        <begin position="15"/>
        <end position="314"/>
    </location>
</feature>
<sequence length="317" mass="35049">MRKRQLGTTDIQVPPLTFGGNVFGWTADRAMSFRLLDALLDHQLNFIDTADVYSSWAPGNQGGESETVIGEWLKKSGKRDQVIIATKVGKPMGEGRQGLAPRYIQRAVEDSLRRLQTEYIDLYQSHDDDRDTPLAETLSAFDALIKAGKVRAIGASNYQAERLEEALNVSERLGLARYETLQPEYNLYARQGYEQALEGVAVKRQLGVINFFSLASGFLSGKYRSTADVGKSQRGDTVAARYLNPRGFRILAVLDQTAEKHRSTPAQIALAWLMARPSITAPIVSATSLQQLDELVGATRVQLDAQDMQRLQQASAA</sequence>
<dbReference type="PANTHER" id="PTHR43364:SF6">
    <property type="entry name" value="OXIDOREDUCTASE-RELATED"/>
    <property type="match status" value="1"/>
</dbReference>